<keyword evidence="3" id="KW-1185">Reference proteome</keyword>
<evidence type="ECO:0000313" key="2">
    <source>
        <dbReference type="EnsemblPlants" id="OBART05G06900.1"/>
    </source>
</evidence>
<dbReference type="EnsemblPlants" id="OBART05G06900.1">
    <property type="protein sequence ID" value="OBART05G06900.1"/>
    <property type="gene ID" value="OBART05G06900"/>
</dbReference>
<evidence type="ECO:0000313" key="3">
    <source>
        <dbReference type="Proteomes" id="UP000026960"/>
    </source>
</evidence>
<proteinExistence type="predicted"/>
<dbReference type="AlphaFoldDB" id="A0A0D3G4E5"/>
<sequence length="114" mass="11966">MARDGREVEAAAPSGGRHIRPPERRGSRAGVRQSGGGLVRRLGRGSTSPNLVEAGSGGGGRGGVRQSVWEALAAGSGFPEAQIRRPTVERRPHPFFPWVGVIDSLPCKTTRSAS</sequence>
<name>A0A0D3G4E5_9ORYZ</name>
<accession>A0A0D3G4E5</accession>
<reference evidence="2" key="2">
    <citation type="submission" date="2015-03" db="UniProtKB">
        <authorList>
            <consortium name="EnsemblPlants"/>
        </authorList>
    </citation>
    <scope>IDENTIFICATION</scope>
</reference>
<dbReference type="Proteomes" id="UP000026960">
    <property type="component" value="Chromosome 5"/>
</dbReference>
<protein>
    <submittedName>
        <fullName evidence="2">Uncharacterized protein</fullName>
    </submittedName>
</protein>
<evidence type="ECO:0000256" key="1">
    <source>
        <dbReference type="SAM" id="MobiDB-lite"/>
    </source>
</evidence>
<dbReference type="PaxDb" id="65489-OBART05G06900.1"/>
<dbReference type="Gramene" id="OBART05G06900.1">
    <property type="protein sequence ID" value="OBART05G06900.1"/>
    <property type="gene ID" value="OBART05G06900"/>
</dbReference>
<feature type="region of interest" description="Disordered" evidence="1">
    <location>
        <begin position="1"/>
        <end position="64"/>
    </location>
</feature>
<organism evidence="2">
    <name type="scientific">Oryza barthii</name>
    <dbReference type="NCBI Taxonomy" id="65489"/>
    <lineage>
        <taxon>Eukaryota</taxon>
        <taxon>Viridiplantae</taxon>
        <taxon>Streptophyta</taxon>
        <taxon>Embryophyta</taxon>
        <taxon>Tracheophyta</taxon>
        <taxon>Spermatophyta</taxon>
        <taxon>Magnoliopsida</taxon>
        <taxon>Liliopsida</taxon>
        <taxon>Poales</taxon>
        <taxon>Poaceae</taxon>
        <taxon>BOP clade</taxon>
        <taxon>Oryzoideae</taxon>
        <taxon>Oryzeae</taxon>
        <taxon>Oryzinae</taxon>
        <taxon>Oryza</taxon>
    </lineage>
</organism>
<dbReference type="HOGENOM" id="CLU_170625_0_0_1"/>
<reference evidence="2" key="1">
    <citation type="journal article" date="2009" name="Rice">
        <title>De Novo Next Generation Sequencing of Plant Genomes.</title>
        <authorList>
            <person name="Rounsley S."/>
            <person name="Marri P.R."/>
            <person name="Yu Y."/>
            <person name="He R."/>
            <person name="Sisneros N."/>
            <person name="Goicoechea J.L."/>
            <person name="Lee S.J."/>
            <person name="Angelova A."/>
            <person name="Kudrna D."/>
            <person name="Luo M."/>
            <person name="Affourtit J."/>
            <person name="Desany B."/>
            <person name="Knight J."/>
            <person name="Niazi F."/>
            <person name="Egholm M."/>
            <person name="Wing R.A."/>
        </authorList>
    </citation>
    <scope>NUCLEOTIDE SEQUENCE [LARGE SCALE GENOMIC DNA]</scope>
    <source>
        <strain evidence="2">cv. IRGC 105608</strain>
    </source>
</reference>